<dbReference type="EMBL" id="CAJOBC010003651">
    <property type="protein sequence ID" value="CAF3794343.1"/>
    <property type="molecule type" value="Genomic_DNA"/>
</dbReference>
<feature type="compositionally biased region" description="Basic and acidic residues" evidence="1">
    <location>
        <begin position="248"/>
        <end position="263"/>
    </location>
</feature>
<gene>
    <name evidence="3" type="ORF">GPM918_LOCUS14881</name>
    <name evidence="4" type="ORF">OVA965_LOCUS22704</name>
    <name evidence="5" type="ORF">SRO942_LOCUS14881</name>
    <name evidence="6" type="ORF">TMI583_LOCUS23418</name>
</gene>
<protein>
    <submittedName>
        <fullName evidence="3">Uncharacterized protein</fullName>
    </submittedName>
</protein>
<evidence type="ECO:0000313" key="4">
    <source>
        <dbReference type="EMBL" id="CAF1173709.1"/>
    </source>
</evidence>
<feature type="region of interest" description="Disordered" evidence="1">
    <location>
        <begin position="203"/>
        <end position="281"/>
    </location>
</feature>
<evidence type="ECO:0000313" key="7">
    <source>
        <dbReference type="Proteomes" id="UP000663829"/>
    </source>
</evidence>
<feature type="transmembrane region" description="Helical" evidence="2">
    <location>
        <begin position="116"/>
        <end position="141"/>
    </location>
</feature>
<evidence type="ECO:0000256" key="2">
    <source>
        <dbReference type="SAM" id="Phobius"/>
    </source>
</evidence>
<feature type="compositionally biased region" description="Basic and acidic residues" evidence="1">
    <location>
        <begin position="212"/>
        <end position="228"/>
    </location>
</feature>
<sequence length="281" mass="32507">MQQTTIVQSIPDEDTIYPYLPGEICVGKYRYSACCSPLELILILTNLRVLIRWKQRIFFCSSRSTYQQIFIDKITLMNEFPQRNRRRDMIYLMCSIILATAGVIVSALALSDYKALQAIIITVSLLPIIGQISLLVILCCFKVKFVQFTGDFGSVNFVFDKNSARELESRLPELIYQARHKRIHANPTNNAFNATTYPFTVSPVSPPAYQTTDEKKNYSPMQEKKLPYDTEDNNQQTTTHRDRRKKGYRSDNFTRIDTDDKSKRNIPSKNRYDDKTTSSDF</sequence>
<accession>A0A814IHY9</accession>
<evidence type="ECO:0000313" key="5">
    <source>
        <dbReference type="EMBL" id="CAF3794343.1"/>
    </source>
</evidence>
<evidence type="ECO:0000313" key="3">
    <source>
        <dbReference type="EMBL" id="CAF1022999.1"/>
    </source>
</evidence>
<keyword evidence="2" id="KW-0472">Membrane</keyword>
<dbReference type="Proteomes" id="UP000682733">
    <property type="component" value="Unassembled WGS sequence"/>
</dbReference>
<proteinExistence type="predicted"/>
<keyword evidence="2" id="KW-0812">Transmembrane</keyword>
<dbReference type="Proteomes" id="UP000663829">
    <property type="component" value="Unassembled WGS sequence"/>
</dbReference>
<dbReference type="AlphaFoldDB" id="A0A814IHY9"/>
<reference evidence="3" key="1">
    <citation type="submission" date="2021-02" db="EMBL/GenBank/DDBJ databases">
        <authorList>
            <person name="Nowell W R."/>
        </authorList>
    </citation>
    <scope>NUCLEOTIDE SEQUENCE</scope>
</reference>
<evidence type="ECO:0000256" key="1">
    <source>
        <dbReference type="SAM" id="MobiDB-lite"/>
    </source>
</evidence>
<feature type="compositionally biased region" description="Basic and acidic residues" evidence="1">
    <location>
        <begin position="270"/>
        <end position="281"/>
    </location>
</feature>
<keyword evidence="2" id="KW-1133">Transmembrane helix</keyword>
<keyword evidence="7" id="KW-1185">Reference proteome</keyword>
<dbReference type="Proteomes" id="UP000677228">
    <property type="component" value="Unassembled WGS sequence"/>
</dbReference>
<feature type="transmembrane region" description="Helical" evidence="2">
    <location>
        <begin position="90"/>
        <end position="110"/>
    </location>
</feature>
<comment type="caution">
    <text evidence="3">The sequence shown here is derived from an EMBL/GenBank/DDBJ whole genome shotgun (WGS) entry which is preliminary data.</text>
</comment>
<name>A0A814IHY9_9BILA</name>
<dbReference type="EMBL" id="CAJOBA010034418">
    <property type="protein sequence ID" value="CAF3984955.1"/>
    <property type="molecule type" value="Genomic_DNA"/>
</dbReference>
<dbReference type="EMBL" id="CAJNOK010012894">
    <property type="protein sequence ID" value="CAF1173709.1"/>
    <property type="molecule type" value="Genomic_DNA"/>
</dbReference>
<dbReference type="Proteomes" id="UP000681722">
    <property type="component" value="Unassembled WGS sequence"/>
</dbReference>
<dbReference type="OrthoDB" id="10080779at2759"/>
<evidence type="ECO:0000313" key="6">
    <source>
        <dbReference type="EMBL" id="CAF3984955.1"/>
    </source>
</evidence>
<organism evidence="3 7">
    <name type="scientific">Didymodactylos carnosus</name>
    <dbReference type="NCBI Taxonomy" id="1234261"/>
    <lineage>
        <taxon>Eukaryota</taxon>
        <taxon>Metazoa</taxon>
        <taxon>Spiralia</taxon>
        <taxon>Gnathifera</taxon>
        <taxon>Rotifera</taxon>
        <taxon>Eurotatoria</taxon>
        <taxon>Bdelloidea</taxon>
        <taxon>Philodinida</taxon>
        <taxon>Philodinidae</taxon>
        <taxon>Didymodactylos</taxon>
    </lineage>
</organism>
<dbReference type="EMBL" id="CAJNOQ010003651">
    <property type="protein sequence ID" value="CAF1022999.1"/>
    <property type="molecule type" value="Genomic_DNA"/>
</dbReference>